<evidence type="ECO:0000256" key="1">
    <source>
        <dbReference type="SAM" id="MobiDB-lite"/>
    </source>
</evidence>
<feature type="region of interest" description="Disordered" evidence="1">
    <location>
        <begin position="37"/>
        <end position="58"/>
    </location>
</feature>
<sequence length="180" mass="18301">MPFARSLPAALVLAAATLPLHALPFCALTAARADIPPPPPANVADGTQPGDELPPAAAQGLVAPGELDGSWRVVLDDGRDMPLVTLDIAHAAGEARAAGVFTALPGLCPAPADGACDWDGATGEITDVVLIDGGVTISFNPGAEIGDEQNLRLTPAADGTWRGTLVGKPPRRVVMVRPPE</sequence>
<evidence type="ECO:0000313" key="3">
    <source>
        <dbReference type="EMBL" id="PWR21700.1"/>
    </source>
</evidence>
<dbReference type="EMBL" id="QGLF01000002">
    <property type="protein sequence ID" value="PWR21700.1"/>
    <property type="molecule type" value="Genomic_DNA"/>
</dbReference>
<keyword evidence="4" id="KW-1185">Reference proteome</keyword>
<name>A0A317E653_9PROT</name>
<dbReference type="Proteomes" id="UP000246077">
    <property type="component" value="Unassembled WGS sequence"/>
</dbReference>
<keyword evidence="2" id="KW-0732">Signal</keyword>
<feature type="signal peptide" evidence="2">
    <location>
        <begin position="1"/>
        <end position="22"/>
    </location>
</feature>
<organism evidence="3 4">
    <name type="scientific">Zavarzinia compransoris</name>
    <dbReference type="NCBI Taxonomy" id="1264899"/>
    <lineage>
        <taxon>Bacteria</taxon>
        <taxon>Pseudomonadati</taxon>
        <taxon>Pseudomonadota</taxon>
        <taxon>Alphaproteobacteria</taxon>
        <taxon>Rhodospirillales</taxon>
        <taxon>Zavarziniaceae</taxon>
        <taxon>Zavarzinia</taxon>
    </lineage>
</organism>
<reference evidence="4" key="1">
    <citation type="submission" date="2018-05" db="EMBL/GenBank/DDBJ databases">
        <title>Zavarzinia sp. HR-AS.</title>
        <authorList>
            <person name="Lee Y."/>
            <person name="Jeon C.O."/>
        </authorList>
    </citation>
    <scope>NUCLEOTIDE SEQUENCE [LARGE SCALE GENOMIC DNA]</scope>
    <source>
        <strain evidence="4">DSM 1231</strain>
    </source>
</reference>
<accession>A0A317E653</accession>
<proteinExistence type="predicted"/>
<comment type="caution">
    <text evidence="3">The sequence shown here is derived from an EMBL/GenBank/DDBJ whole genome shotgun (WGS) entry which is preliminary data.</text>
</comment>
<evidence type="ECO:0000313" key="4">
    <source>
        <dbReference type="Proteomes" id="UP000246077"/>
    </source>
</evidence>
<evidence type="ECO:0000256" key="2">
    <source>
        <dbReference type="SAM" id="SignalP"/>
    </source>
</evidence>
<evidence type="ECO:0008006" key="5">
    <source>
        <dbReference type="Google" id="ProtNLM"/>
    </source>
</evidence>
<dbReference type="AlphaFoldDB" id="A0A317E653"/>
<dbReference type="OrthoDB" id="7275595at2"/>
<protein>
    <recommendedName>
        <fullName evidence="5">Alkaline proteinase inhibitor/ Outer membrane lipoprotein Omp19 domain-containing protein</fullName>
    </recommendedName>
</protein>
<dbReference type="RefSeq" id="WP_109920345.1">
    <property type="nucleotide sequence ID" value="NZ_QGLF01000002.1"/>
</dbReference>
<feature type="chain" id="PRO_5016436493" description="Alkaline proteinase inhibitor/ Outer membrane lipoprotein Omp19 domain-containing protein" evidence="2">
    <location>
        <begin position="23"/>
        <end position="180"/>
    </location>
</feature>
<gene>
    <name evidence="3" type="ORF">DKG75_06795</name>
</gene>